<evidence type="ECO:0000313" key="2">
    <source>
        <dbReference type="EMBL" id="TRM55683.1"/>
    </source>
</evidence>
<accession>A0A550BT25</accession>
<evidence type="ECO:0000313" key="3">
    <source>
        <dbReference type="Proteomes" id="UP000320762"/>
    </source>
</evidence>
<gene>
    <name evidence="2" type="ORF">BD626DRAFT_39103</name>
</gene>
<keyword evidence="1" id="KW-1133">Transmembrane helix</keyword>
<dbReference type="Proteomes" id="UP000320762">
    <property type="component" value="Unassembled WGS sequence"/>
</dbReference>
<organism evidence="2 3">
    <name type="scientific">Schizophyllum amplum</name>
    <dbReference type="NCBI Taxonomy" id="97359"/>
    <lineage>
        <taxon>Eukaryota</taxon>
        <taxon>Fungi</taxon>
        <taxon>Dikarya</taxon>
        <taxon>Basidiomycota</taxon>
        <taxon>Agaricomycotina</taxon>
        <taxon>Agaricomycetes</taxon>
        <taxon>Agaricomycetidae</taxon>
        <taxon>Agaricales</taxon>
        <taxon>Schizophyllaceae</taxon>
        <taxon>Schizophyllum</taxon>
    </lineage>
</organism>
<reference evidence="2 3" key="1">
    <citation type="journal article" date="2019" name="New Phytol.">
        <title>Comparative genomics reveals unique wood-decay strategies and fruiting body development in the Schizophyllaceae.</title>
        <authorList>
            <person name="Almasi E."/>
            <person name="Sahu N."/>
            <person name="Krizsan K."/>
            <person name="Balint B."/>
            <person name="Kovacs G.M."/>
            <person name="Kiss B."/>
            <person name="Cseklye J."/>
            <person name="Drula E."/>
            <person name="Henrissat B."/>
            <person name="Nagy I."/>
            <person name="Chovatia M."/>
            <person name="Adam C."/>
            <person name="LaButti K."/>
            <person name="Lipzen A."/>
            <person name="Riley R."/>
            <person name="Grigoriev I.V."/>
            <person name="Nagy L.G."/>
        </authorList>
    </citation>
    <scope>NUCLEOTIDE SEQUENCE [LARGE SCALE GENOMIC DNA]</scope>
    <source>
        <strain evidence="2 3">NL-1724</strain>
    </source>
</reference>
<dbReference type="AlphaFoldDB" id="A0A550BT25"/>
<evidence type="ECO:0000256" key="1">
    <source>
        <dbReference type="SAM" id="Phobius"/>
    </source>
</evidence>
<comment type="caution">
    <text evidence="2">The sequence shown here is derived from an EMBL/GenBank/DDBJ whole genome shotgun (WGS) entry which is preliminary data.</text>
</comment>
<proteinExistence type="predicted"/>
<protein>
    <submittedName>
        <fullName evidence="2">Uncharacterized protein</fullName>
    </submittedName>
</protein>
<keyword evidence="1" id="KW-0812">Transmembrane</keyword>
<feature type="transmembrane region" description="Helical" evidence="1">
    <location>
        <begin position="30"/>
        <end position="48"/>
    </location>
</feature>
<name>A0A550BT25_9AGAR</name>
<keyword evidence="3" id="KW-1185">Reference proteome</keyword>
<keyword evidence="1" id="KW-0472">Membrane</keyword>
<sequence>MGMTSPRSYRVDGKDPVPLKAHIRPSSLDTALVVFTIVIMLMAVRLVVTTMSPRSSDYVHAPPLWICQCLRPIQPRPWTRQRSLHAEVPLARTTPIRRAWQSSFSARPATDTGRRRATSASRVRLLIPRPVSTRLRARTRQFYMIQRLVFHQLEGALAGRRTGRGCRCRWAGNGTRRPVRREGMWCTTLRWWRTFEPMY</sequence>
<dbReference type="EMBL" id="VDMD01000104">
    <property type="protein sequence ID" value="TRM55683.1"/>
    <property type="molecule type" value="Genomic_DNA"/>
</dbReference>